<name>A0A1T5EBG2_9HYPH</name>
<proteinExistence type="predicted"/>
<evidence type="ECO:0000313" key="2">
    <source>
        <dbReference type="Proteomes" id="UP000190130"/>
    </source>
</evidence>
<organism evidence="1 2">
    <name type="scientific">Bosea thiooxidans</name>
    <dbReference type="NCBI Taxonomy" id="53254"/>
    <lineage>
        <taxon>Bacteria</taxon>
        <taxon>Pseudomonadati</taxon>
        <taxon>Pseudomonadota</taxon>
        <taxon>Alphaproteobacteria</taxon>
        <taxon>Hyphomicrobiales</taxon>
        <taxon>Boseaceae</taxon>
        <taxon>Bosea</taxon>
    </lineage>
</organism>
<reference evidence="1 2" key="1">
    <citation type="submission" date="2017-02" db="EMBL/GenBank/DDBJ databases">
        <authorList>
            <person name="Peterson S.W."/>
        </authorList>
    </citation>
    <scope>NUCLEOTIDE SEQUENCE [LARGE SCALE GENOMIC DNA]</scope>
    <source>
        <strain evidence="1 2">DSM 9653</strain>
    </source>
</reference>
<sequence length="255" mass="29925">MEISHSSGSTEAIVLIKAAPQVGMKHGETVCCAGLDLHGNWLRLYPVSFRQLEAGQKFGRWDRIRFRWRLPNDDQRPESRRVDQQSLEIIGEIKKSERAPFLDRAIVRGLAAEREKGRSLALLEPEIIEFVVQKKPDDELRADQSRFEQMRAQQDMFTKAQTPYKPCPYLFKYRYRTADGERFGTCQDWEIEATFFKWSSQYGETRALDDMRRRFGDEFPKKGLLFAMGTHSRYPDQWLINGLIRLDRSDQRELL</sequence>
<protein>
    <submittedName>
        <fullName evidence="1">Uncharacterized protein</fullName>
    </submittedName>
</protein>
<dbReference type="EMBL" id="FUYX01000005">
    <property type="protein sequence ID" value="SKB81015.1"/>
    <property type="molecule type" value="Genomic_DNA"/>
</dbReference>
<accession>A0A1T5EBG2</accession>
<evidence type="ECO:0000313" key="1">
    <source>
        <dbReference type="EMBL" id="SKB81015.1"/>
    </source>
</evidence>
<dbReference type="AlphaFoldDB" id="A0A1T5EBG2"/>
<dbReference type="Proteomes" id="UP000190130">
    <property type="component" value="Unassembled WGS sequence"/>
</dbReference>
<dbReference type="OrthoDB" id="7595944at2"/>
<dbReference type="RefSeq" id="WP_139384365.1">
    <property type="nucleotide sequence ID" value="NZ_FUYX01000005.1"/>
</dbReference>
<gene>
    <name evidence="1" type="ORF">SAMN05660750_02500</name>
</gene>